<organism evidence="2 3">
    <name type="scientific">Mucuna pruriens</name>
    <name type="common">Velvet bean</name>
    <name type="synonym">Dolichos pruriens</name>
    <dbReference type="NCBI Taxonomy" id="157652"/>
    <lineage>
        <taxon>Eukaryota</taxon>
        <taxon>Viridiplantae</taxon>
        <taxon>Streptophyta</taxon>
        <taxon>Embryophyta</taxon>
        <taxon>Tracheophyta</taxon>
        <taxon>Spermatophyta</taxon>
        <taxon>Magnoliopsida</taxon>
        <taxon>eudicotyledons</taxon>
        <taxon>Gunneridae</taxon>
        <taxon>Pentapetalae</taxon>
        <taxon>rosids</taxon>
        <taxon>fabids</taxon>
        <taxon>Fabales</taxon>
        <taxon>Fabaceae</taxon>
        <taxon>Papilionoideae</taxon>
        <taxon>50 kb inversion clade</taxon>
        <taxon>NPAAA clade</taxon>
        <taxon>indigoferoid/millettioid clade</taxon>
        <taxon>Phaseoleae</taxon>
        <taxon>Mucuna</taxon>
    </lineage>
</organism>
<evidence type="ECO:0000256" key="1">
    <source>
        <dbReference type="SAM" id="MobiDB-lite"/>
    </source>
</evidence>
<feature type="region of interest" description="Disordered" evidence="1">
    <location>
        <begin position="117"/>
        <end position="141"/>
    </location>
</feature>
<dbReference type="OrthoDB" id="1745805at2759"/>
<reference evidence="2" key="1">
    <citation type="submission" date="2018-05" db="EMBL/GenBank/DDBJ databases">
        <title>Draft genome of Mucuna pruriens seed.</title>
        <authorList>
            <person name="Nnadi N.E."/>
            <person name="Vos R."/>
            <person name="Hasami M.H."/>
            <person name="Devisetty U.K."/>
            <person name="Aguiy J.C."/>
        </authorList>
    </citation>
    <scope>NUCLEOTIDE SEQUENCE [LARGE SCALE GENOMIC DNA]</scope>
    <source>
        <strain evidence="2">JCA_2017</strain>
    </source>
</reference>
<gene>
    <name evidence="2" type="ORF">CR513_04685</name>
</gene>
<sequence length="193" mass="21460">MILFSVKGILKTYDITVLANASAVAGTGKRHAESAKLRQAYRPLRAIAATSCARAAISGVGKVPSQILVFLLGSLTSHTHLSEFLFLTPRYTGWRVSRNFFRPARFFGCLTARRTSSSENATPREPSDSGDDVSKEEECSEEAWYTEVREAYIDGFDLGRKRQQTEIWSSVLRSQLSHRLLCGISTRKIILAV</sequence>
<evidence type="ECO:0000313" key="3">
    <source>
        <dbReference type="Proteomes" id="UP000257109"/>
    </source>
</evidence>
<comment type="caution">
    <text evidence="2">The sequence shown here is derived from an EMBL/GenBank/DDBJ whole genome shotgun (WGS) entry which is preliminary data.</text>
</comment>
<keyword evidence="3" id="KW-1185">Reference proteome</keyword>
<dbReference type="AlphaFoldDB" id="A0A371I6U0"/>
<dbReference type="EMBL" id="QJKJ01000787">
    <property type="protein sequence ID" value="RDY10752.1"/>
    <property type="molecule type" value="Genomic_DNA"/>
</dbReference>
<dbReference type="Proteomes" id="UP000257109">
    <property type="component" value="Unassembled WGS sequence"/>
</dbReference>
<name>A0A371I6U0_MUCPR</name>
<protein>
    <submittedName>
        <fullName evidence="2">Uncharacterized protein</fullName>
    </submittedName>
</protein>
<evidence type="ECO:0000313" key="2">
    <source>
        <dbReference type="EMBL" id="RDY10752.1"/>
    </source>
</evidence>
<proteinExistence type="predicted"/>
<accession>A0A371I6U0</accession>
<feature type="non-terminal residue" evidence="2">
    <location>
        <position position="1"/>
    </location>
</feature>